<feature type="region of interest" description="Disordered" evidence="1">
    <location>
        <begin position="1"/>
        <end position="37"/>
    </location>
</feature>
<dbReference type="OrthoDB" id="3437960at2759"/>
<accession>A0A8H4KAI5</accession>
<dbReference type="AlphaFoldDB" id="A0A8H4KAI5"/>
<sequence length="299" mass="33498">MVEHQRRSHQHGMNPNDILHDFSLDSEDNESPVTPQHSAITWSPRDIVSMDQAIPHGPVHCPTSYAGFDQPVHSQHRPHQYENQYGISSNVPPKSHAQPLPGYYVGDPTPRQTITTPGQIYDITERDNPGILPMANTARPHQQLPQQVEWPPIELPYPSLAITAPTGTSPRNFSTPSISSSGDQECLCKYLLKHEPEYAQADTQQSIIQYQQYTQNLISHPQQPVASQAQTIHAPAAKYSPQMSAQAQLEKWSNFVLSTEATSIRHLPAYTNAVCDPYEAKIEFDDPLMQLPSRRLASM</sequence>
<dbReference type="Proteomes" id="UP000605986">
    <property type="component" value="Unassembled WGS sequence"/>
</dbReference>
<reference evidence="2" key="1">
    <citation type="submission" date="2020-01" db="EMBL/GenBank/DDBJ databases">
        <title>Identification and distribution of gene clusters putatively required for synthesis of sphingolipid metabolism inhibitors in phylogenetically diverse species of the filamentous fungus Fusarium.</title>
        <authorList>
            <person name="Kim H.-S."/>
            <person name="Busman M."/>
            <person name="Brown D.W."/>
            <person name="Divon H."/>
            <person name="Uhlig S."/>
            <person name="Proctor R.H."/>
        </authorList>
    </citation>
    <scope>NUCLEOTIDE SEQUENCE</scope>
    <source>
        <strain evidence="2">NRRL 53441</strain>
    </source>
</reference>
<evidence type="ECO:0000256" key="1">
    <source>
        <dbReference type="SAM" id="MobiDB-lite"/>
    </source>
</evidence>
<evidence type="ECO:0000313" key="3">
    <source>
        <dbReference type="Proteomes" id="UP000605986"/>
    </source>
</evidence>
<comment type="caution">
    <text evidence="2">The sequence shown here is derived from an EMBL/GenBank/DDBJ whole genome shotgun (WGS) entry which is preliminary data.</text>
</comment>
<proteinExistence type="predicted"/>
<name>A0A8H4KAI5_9HYPO</name>
<organism evidence="2 3">
    <name type="scientific">Fusarium austroafricanum</name>
    <dbReference type="NCBI Taxonomy" id="2364996"/>
    <lineage>
        <taxon>Eukaryota</taxon>
        <taxon>Fungi</taxon>
        <taxon>Dikarya</taxon>
        <taxon>Ascomycota</taxon>
        <taxon>Pezizomycotina</taxon>
        <taxon>Sordariomycetes</taxon>
        <taxon>Hypocreomycetidae</taxon>
        <taxon>Hypocreales</taxon>
        <taxon>Nectriaceae</taxon>
        <taxon>Fusarium</taxon>
        <taxon>Fusarium concolor species complex</taxon>
    </lineage>
</organism>
<feature type="compositionally biased region" description="Basic residues" evidence="1">
    <location>
        <begin position="1"/>
        <end position="10"/>
    </location>
</feature>
<dbReference type="EMBL" id="JAADJG010000383">
    <property type="protein sequence ID" value="KAF4447682.1"/>
    <property type="molecule type" value="Genomic_DNA"/>
</dbReference>
<gene>
    <name evidence="2" type="ORF">F53441_8828</name>
</gene>
<feature type="region of interest" description="Disordered" evidence="1">
    <location>
        <begin position="92"/>
        <end position="115"/>
    </location>
</feature>
<keyword evidence="3" id="KW-1185">Reference proteome</keyword>
<protein>
    <submittedName>
        <fullName evidence="2">KRAB domain-containing zinc finger protein</fullName>
    </submittedName>
</protein>
<evidence type="ECO:0000313" key="2">
    <source>
        <dbReference type="EMBL" id="KAF4447682.1"/>
    </source>
</evidence>